<keyword evidence="10 18" id="KW-0067">ATP-binding</keyword>
<keyword evidence="3" id="KW-0723">Serine/threonine-protein kinase</keyword>
<evidence type="ECO:0000256" key="15">
    <source>
        <dbReference type="ARBA" id="ARBA00023180"/>
    </source>
</evidence>
<dbReference type="Gene3D" id="1.10.510.10">
    <property type="entry name" value="Transferase(Phosphotransferase) domain 1"/>
    <property type="match status" value="1"/>
</dbReference>
<dbReference type="PROSITE" id="PS50011">
    <property type="entry name" value="PROTEIN_KINASE_DOM"/>
    <property type="match status" value="1"/>
</dbReference>
<dbReference type="Pfam" id="PF01657">
    <property type="entry name" value="Stress-antifung"/>
    <property type="match status" value="2"/>
</dbReference>
<evidence type="ECO:0000256" key="11">
    <source>
        <dbReference type="ARBA" id="ARBA00022989"/>
    </source>
</evidence>
<feature type="domain" description="Gnk2-homologous" evidence="22">
    <location>
        <begin position="134"/>
        <end position="240"/>
    </location>
</feature>
<keyword evidence="9" id="KW-0418">Kinase</keyword>
<keyword evidence="24" id="KW-1185">Reference proteome</keyword>
<dbReference type="AlphaFoldDB" id="A0AAW1VK16"/>
<keyword evidence="7" id="KW-0677">Repeat</keyword>
<evidence type="ECO:0000256" key="19">
    <source>
        <dbReference type="SAM" id="Phobius"/>
    </source>
</evidence>
<dbReference type="GO" id="GO:0004674">
    <property type="term" value="F:protein serine/threonine kinase activity"/>
    <property type="evidence" value="ECO:0007669"/>
    <property type="project" value="UniProtKB-KW"/>
</dbReference>
<feature type="domain" description="Protein kinase" evidence="21">
    <location>
        <begin position="346"/>
        <end position="636"/>
    </location>
</feature>
<dbReference type="FunFam" id="3.30.200.20:FF:000142">
    <property type="entry name" value="Cysteine-rich receptor-like protein kinase 10"/>
    <property type="match status" value="1"/>
</dbReference>
<dbReference type="Gene3D" id="3.30.430.20">
    <property type="entry name" value="Gnk2 domain, C-X8-C-X2-C motif"/>
    <property type="match status" value="2"/>
</dbReference>
<evidence type="ECO:0000256" key="10">
    <source>
        <dbReference type="ARBA" id="ARBA00022840"/>
    </source>
</evidence>
<sequence length="667" mass="73484">MARLVVLVLLSVITFLGLPSTEADYLSHTCPDTTVFTPNSDFQSNLNHLFSTLSSNATRDTDFYNATAGRNPKDTVYGLFLCRGDVTAAACKACVPTAIAEAVKLCPIEKQVVIWYDDCMLRYSNQYFFSTADESAGLYMWNTGNVTTEPNRFNKFMEASMIEVATEAANGGDKFATKETNFTQLITLYSLAQCTLDLSTIDCNTCLRAAIALVPVCCSEKGGVRILSPSCNIRFQLYPFYALQEPTPEAPAPLPVPALAPPPVPALAPPPAPPIKGKSKRSSLVIASIVASVVLSVLVVVVAGCFFGKSRLVRAERQKNKALNDMSTVESLQFDLGTIEAATKKFSDDNKLGEGGFGQVFKGTLDDGQEIAVKRLSKSSGQGVREFKNEILLVAKLQHRNLVRLLGFCLEGEETILVYEYVPNKSLDYFLFEATKREQLDWSTRCTIMEGIARGILYLHEDSRLRVIHRDLKASNVLLDANMNPKISDFGMARMFGVDDQIQGNTRRIVGTYGYMAPEYATKGLYSVKTDVFSFGILLLEILTGRKNFLGFHHPTTSALTLLIYAWQLWNEGKGMELMDPLLKDSCNPDEFSRYIQIGLLCGQEDAKIRPTMSSVVQMLKSQSISSCSEPERPAFFIGYTNDQSNTLGAPINCSINGLTISDDVPR</sequence>
<evidence type="ECO:0000256" key="7">
    <source>
        <dbReference type="ARBA" id="ARBA00022737"/>
    </source>
</evidence>
<dbReference type="FunFam" id="1.10.510.10:FF:000060">
    <property type="entry name" value="G-type lectin S-receptor-like serine/threonine-protein kinase"/>
    <property type="match status" value="1"/>
</dbReference>
<keyword evidence="14" id="KW-0675">Receptor</keyword>
<name>A0AAW1VK16_RUBAR</name>
<dbReference type="FunFam" id="3.30.430.20:FF:000013">
    <property type="entry name" value="Cysteine-rich RLK (RECEPTOR-like protein kinase) 23"/>
    <property type="match status" value="1"/>
</dbReference>
<dbReference type="Pfam" id="PF07714">
    <property type="entry name" value="PK_Tyr_Ser-Thr"/>
    <property type="match status" value="1"/>
</dbReference>
<dbReference type="GO" id="GO:0005524">
    <property type="term" value="F:ATP binding"/>
    <property type="evidence" value="ECO:0007669"/>
    <property type="project" value="UniProtKB-UniRule"/>
</dbReference>
<evidence type="ECO:0000256" key="9">
    <source>
        <dbReference type="ARBA" id="ARBA00022777"/>
    </source>
</evidence>
<feature type="binding site" evidence="18">
    <location>
        <position position="374"/>
    </location>
    <ligand>
        <name>ATP</name>
        <dbReference type="ChEBI" id="CHEBI:30616"/>
    </ligand>
</feature>
<dbReference type="InterPro" id="IPR008271">
    <property type="entry name" value="Ser/Thr_kinase_AS"/>
</dbReference>
<feature type="chain" id="PRO_5043990941" description="non-specific serine/threonine protein kinase" evidence="20">
    <location>
        <begin position="24"/>
        <end position="667"/>
    </location>
</feature>
<keyword evidence="4" id="KW-0808">Transferase</keyword>
<keyword evidence="8 18" id="KW-0547">Nucleotide-binding</keyword>
<protein>
    <recommendedName>
        <fullName evidence="2">non-specific serine/threonine protein kinase</fullName>
        <ecNumber evidence="2">2.7.11.1</ecNumber>
    </recommendedName>
</protein>
<keyword evidence="13" id="KW-1015">Disulfide bond</keyword>
<dbReference type="Gene3D" id="3.30.200.20">
    <property type="entry name" value="Phosphorylase Kinase, domain 1"/>
    <property type="match status" value="1"/>
</dbReference>
<comment type="catalytic activity">
    <reaction evidence="17">
        <text>L-seryl-[protein] + ATP = O-phospho-L-seryl-[protein] + ADP + H(+)</text>
        <dbReference type="Rhea" id="RHEA:17989"/>
        <dbReference type="Rhea" id="RHEA-COMP:9863"/>
        <dbReference type="Rhea" id="RHEA-COMP:11604"/>
        <dbReference type="ChEBI" id="CHEBI:15378"/>
        <dbReference type="ChEBI" id="CHEBI:29999"/>
        <dbReference type="ChEBI" id="CHEBI:30616"/>
        <dbReference type="ChEBI" id="CHEBI:83421"/>
        <dbReference type="ChEBI" id="CHEBI:456216"/>
        <dbReference type="EC" id="2.7.11.1"/>
    </reaction>
</comment>
<organism evidence="23 24">
    <name type="scientific">Rubus argutus</name>
    <name type="common">Southern blackberry</name>
    <dbReference type="NCBI Taxonomy" id="59490"/>
    <lineage>
        <taxon>Eukaryota</taxon>
        <taxon>Viridiplantae</taxon>
        <taxon>Streptophyta</taxon>
        <taxon>Embryophyta</taxon>
        <taxon>Tracheophyta</taxon>
        <taxon>Spermatophyta</taxon>
        <taxon>Magnoliopsida</taxon>
        <taxon>eudicotyledons</taxon>
        <taxon>Gunneridae</taxon>
        <taxon>Pentapetalae</taxon>
        <taxon>rosids</taxon>
        <taxon>fabids</taxon>
        <taxon>Rosales</taxon>
        <taxon>Rosaceae</taxon>
        <taxon>Rosoideae</taxon>
        <taxon>Rosoideae incertae sedis</taxon>
        <taxon>Rubus</taxon>
    </lineage>
</organism>
<keyword evidence="12 19" id="KW-0472">Membrane</keyword>
<evidence type="ECO:0000259" key="22">
    <source>
        <dbReference type="PROSITE" id="PS51473"/>
    </source>
</evidence>
<evidence type="ECO:0000256" key="4">
    <source>
        <dbReference type="ARBA" id="ARBA00022679"/>
    </source>
</evidence>
<evidence type="ECO:0000256" key="18">
    <source>
        <dbReference type="PROSITE-ProRule" id="PRU10141"/>
    </source>
</evidence>
<accession>A0AAW1VK16</accession>
<evidence type="ECO:0000256" key="13">
    <source>
        <dbReference type="ARBA" id="ARBA00023157"/>
    </source>
</evidence>
<evidence type="ECO:0000256" key="2">
    <source>
        <dbReference type="ARBA" id="ARBA00012513"/>
    </source>
</evidence>
<dbReference type="InterPro" id="IPR002902">
    <property type="entry name" value="GNK2"/>
</dbReference>
<dbReference type="Proteomes" id="UP001457282">
    <property type="component" value="Unassembled WGS sequence"/>
</dbReference>
<dbReference type="GO" id="GO:0005886">
    <property type="term" value="C:plasma membrane"/>
    <property type="evidence" value="ECO:0007669"/>
    <property type="project" value="TreeGrafter"/>
</dbReference>
<evidence type="ECO:0000256" key="3">
    <source>
        <dbReference type="ARBA" id="ARBA00022527"/>
    </source>
</evidence>
<dbReference type="EMBL" id="JBEDUW010000338">
    <property type="protein sequence ID" value="KAK9901060.1"/>
    <property type="molecule type" value="Genomic_DNA"/>
</dbReference>
<comment type="subcellular location">
    <subcellularLocation>
        <location evidence="1">Membrane</location>
        <topology evidence="1">Single-pass membrane protein</topology>
    </subcellularLocation>
</comment>
<keyword evidence="6 20" id="KW-0732">Signal</keyword>
<evidence type="ECO:0000256" key="6">
    <source>
        <dbReference type="ARBA" id="ARBA00022729"/>
    </source>
</evidence>
<comment type="catalytic activity">
    <reaction evidence="16">
        <text>L-threonyl-[protein] + ATP = O-phospho-L-threonyl-[protein] + ADP + H(+)</text>
        <dbReference type="Rhea" id="RHEA:46608"/>
        <dbReference type="Rhea" id="RHEA-COMP:11060"/>
        <dbReference type="Rhea" id="RHEA-COMP:11605"/>
        <dbReference type="ChEBI" id="CHEBI:15378"/>
        <dbReference type="ChEBI" id="CHEBI:30013"/>
        <dbReference type="ChEBI" id="CHEBI:30616"/>
        <dbReference type="ChEBI" id="CHEBI:61977"/>
        <dbReference type="ChEBI" id="CHEBI:456216"/>
        <dbReference type="EC" id="2.7.11.1"/>
    </reaction>
</comment>
<keyword evidence="15" id="KW-0325">Glycoprotein</keyword>
<dbReference type="PROSITE" id="PS51473">
    <property type="entry name" value="GNK2"/>
    <property type="match status" value="2"/>
</dbReference>
<keyword evidence="5 19" id="KW-0812">Transmembrane</keyword>
<proteinExistence type="predicted"/>
<dbReference type="InterPro" id="IPR000719">
    <property type="entry name" value="Prot_kinase_dom"/>
</dbReference>
<gene>
    <name evidence="23" type="ORF">M0R45_002298</name>
</gene>
<dbReference type="InterPro" id="IPR038408">
    <property type="entry name" value="GNK2_sf"/>
</dbReference>
<dbReference type="SMART" id="SM00220">
    <property type="entry name" value="S_TKc"/>
    <property type="match status" value="1"/>
</dbReference>
<evidence type="ECO:0000256" key="8">
    <source>
        <dbReference type="ARBA" id="ARBA00022741"/>
    </source>
</evidence>
<evidence type="ECO:0000256" key="14">
    <source>
        <dbReference type="ARBA" id="ARBA00023170"/>
    </source>
</evidence>
<dbReference type="PANTHER" id="PTHR27002">
    <property type="entry name" value="RECEPTOR-LIKE SERINE/THREONINE-PROTEIN KINASE SD1-8"/>
    <property type="match status" value="1"/>
</dbReference>
<evidence type="ECO:0000256" key="17">
    <source>
        <dbReference type="ARBA" id="ARBA00048679"/>
    </source>
</evidence>
<comment type="caution">
    <text evidence="23">The sequence shown here is derived from an EMBL/GenBank/DDBJ whole genome shotgun (WGS) entry which is preliminary data.</text>
</comment>
<dbReference type="CDD" id="cd23509">
    <property type="entry name" value="Gnk2-like"/>
    <property type="match status" value="2"/>
</dbReference>
<dbReference type="PROSITE" id="PS00107">
    <property type="entry name" value="PROTEIN_KINASE_ATP"/>
    <property type="match status" value="1"/>
</dbReference>
<keyword evidence="11 19" id="KW-1133">Transmembrane helix</keyword>
<dbReference type="SUPFAM" id="SSF56112">
    <property type="entry name" value="Protein kinase-like (PK-like)"/>
    <property type="match status" value="1"/>
</dbReference>
<evidence type="ECO:0000256" key="16">
    <source>
        <dbReference type="ARBA" id="ARBA00047899"/>
    </source>
</evidence>
<dbReference type="EC" id="2.7.11.1" evidence="2"/>
<evidence type="ECO:0000256" key="5">
    <source>
        <dbReference type="ARBA" id="ARBA00022692"/>
    </source>
</evidence>
<dbReference type="CDD" id="cd14066">
    <property type="entry name" value="STKc_IRAK"/>
    <property type="match status" value="1"/>
</dbReference>
<feature type="domain" description="Gnk2-homologous" evidence="22">
    <location>
        <begin position="24"/>
        <end position="128"/>
    </location>
</feature>
<evidence type="ECO:0000313" key="24">
    <source>
        <dbReference type="Proteomes" id="UP001457282"/>
    </source>
</evidence>
<dbReference type="PROSITE" id="PS00108">
    <property type="entry name" value="PROTEIN_KINASE_ST"/>
    <property type="match status" value="1"/>
</dbReference>
<feature type="signal peptide" evidence="20">
    <location>
        <begin position="1"/>
        <end position="23"/>
    </location>
</feature>
<dbReference type="PANTHER" id="PTHR27002:SF1050">
    <property type="entry name" value="CYSTEINE-RICH RECEPTOR-LIKE PROTEIN KINASE 5"/>
    <property type="match status" value="1"/>
</dbReference>
<evidence type="ECO:0000259" key="21">
    <source>
        <dbReference type="PROSITE" id="PS50011"/>
    </source>
</evidence>
<dbReference type="InterPro" id="IPR001245">
    <property type="entry name" value="Ser-Thr/Tyr_kinase_cat_dom"/>
</dbReference>
<reference evidence="23 24" key="1">
    <citation type="journal article" date="2023" name="G3 (Bethesda)">
        <title>A chromosome-length genome assembly and annotation of blackberry (Rubus argutus, cv. 'Hillquist').</title>
        <authorList>
            <person name="Bruna T."/>
            <person name="Aryal R."/>
            <person name="Dudchenko O."/>
            <person name="Sargent D.J."/>
            <person name="Mead D."/>
            <person name="Buti M."/>
            <person name="Cavallini A."/>
            <person name="Hytonen T."/>
            <person name="Andres J."/>
            <person name="Pham M."/>
            <person name="Weisz D."/>
            <person name="Mascagni F."/>
            <person name="Usai G."/>
            <person name="Natali L."/>
            <person name="Bassil N."/>
            <person name="Fernandez G.E."/>
            <person name="Lomsadze A."/>
            <person name="Armour M."/>
            <person name="Olukolu B."/>
            <person name="Poorten T."/>
            <person name="Britton C."/>
            <person name="Davik J."/>
            <person name="Ashrafi H."/>
            <person name="Aiden E.L."/>
            <person name="Borodovsky M."/>
            <person name="Worthington M."/>
        </authorList>
    </citation>
    <scope>NUCLEOTIDE SEQUENCE [LARGE SCALE GENOMIC DNA]</scope>
    <source>
        <strain evidence="23">PI 553951</strain>
    </source>
</reference>
<evidence type="ECO:0000256" key="1">
    <source>
        <dbReference type="ARBA" id="ARBA00004167"/>
    </source>
</evidence>
<evidence type="ECO:0000313" key="23">
    <source>
        <dbReference type="EMBL" id="KAK9901060.1"/>
    </source>
</evidence>
<evidence type="ECO:0000256" key="12">
    <source>
        <dbReference type="ARBA" id="ARBA00023136"/>
    </source>
</evidence>
<evidence type="ECO:0000256" key="20">
    <source>
        <dbReference type="SAM" id="SignalP"/>
    </source>
</evidence>
<dbReference type="GO" id="GO:0042742">
    <property type="term" value="P:defense response to bacterium"/>
    <property type="evidence" value="ECO:0007669"/>
    <property type="project" value="TreeGrafter"/>
</dbReference>
<dbReference type="FunFam" id="3.30.430.20:FF:000012">
    <property type="entry name" value="Cysteine-rich receptor-like protein kinase 25"/>
    <property type="match status" value="1"/>
</dbReference>
<dbReference type="InterPro" id="IPR011009">
    <property type="entry name" value="Kinase-like_dom_sf"/>
</dbReference>
<dbReference type="InterPro" id="IPR017441">
    <property type="entry name" value="Protein_kinase_ATP_BS"/>
</dbReference>
<feature type="transmembrane region" description="Helical" evidence="19">
    <location>
        <begin position="284"/>
        <end position="307"/>
    </location>
</feature>